<dbReference type="EMBL" id="LXQA010116064">
    <property type="protein sequence ID" value="MCI19692.1"/>
    <property type="molecule type" value="Genomic_DNA"/>
</dbReference>
<dbReference type="AlphaFoldDB" id="A0A392Q712"/>
<organism evidence="1 2">
    <name type="scientific">Trifolium medium</name>
    <dbReference type="NCBI Taxonomy" id="97028"/>
    <lineage>
        <taxon>Eukaryota</taxon>
        <taxon>Viridiplantae</taxon>
        <taxon>Streptophyta</taxon>
        <taxon>Embryophyta</taxon>
        <taxon>Tracheophyta</taxon>
        <taxon>Spermatophyta</taxon>
        <taxon>Magnoliopsida</taxon>
        <taxon>eudicotyledons</taxon>
        <taxon>Gunneridae</taxon>
        <taxon>Pentapetalae</taxon>
        <taxon>rosids</taxon>
        <taxon>fabids</taxon>
        <taxon>Fabales</taxon>
        <taxon>Fabaceae</taxon>
        <taxon>Papilionoideae</taxon>
        <taxon>50 kb inversion clade</taxon>
        <taxon>NPAAA clade</taxon>
        <taxon>Hologalegina</taxon>
        <taxon>IRL clade</taxon>
        <taxon>Trifolieae</taxon>
        <taxon>Trifolium</taxon>
    </lineage>
</organism>
<dbReference type="Proteomes" id="UP000265520">
    <property type="component" value="Unassembled WGS sequence"/>
</dbReference>
<protein>
    <submittedName>
        <fullName evidence="1">Uncharacterized protein</fullName>
    </submittedName>
</protein>
<proteinExistence type="predicted"/>
<keyword evidence="2" id="KW-1185">Reference proteome</keyword>
<reference evidence="1 2" key="1">
    <citation type="journal article" date="2018" name="Front. Plant Sci.">
        <title>Red Clover (Trifolium pratense) and Zigzag Clover (T. medium) - A Picture of Genomic Similarities and Differences.</title>
        <authorList>
            <person name="Dluhosova J."/>
            <person name="Istvanek J."/>
            <person name="Nedelnik J."/>
            <person name="Repkova J."/>
        </authorList>
    </citation>
    <scope>NUCLEOTIDE SEQUENCE [LARGE SCALE GENOMIC DNA]</scope>
    <source>
        <strain evidence="2">cv. 10/8</strain>
        <tissue evidence="1">Leaf</tissue>
    </source>
</reference>
<evidence type="ECO:0000313" key="1">
    <source>
        <dbReference type="EMBL" id="MCI19692.1"/>
    </source>
</evidence>
<sequence length="122" mass="14139">MIALRLKFRKCEFSWGDENFVGMWLRRESFESYGSETVFSTMYAEILHNFSYWRAAPPVLRDAQVAVTPVQLEFSIWHAAPDHPAQRATSRDSSWCYCFNCAPHQTMLRNAQVPEENSVASQ</sequence>
<name>A0A392Q712_9FABA</name>
<evidence type="ECO:0000313" key="2">
    <source>
        <dbReference type="Proteomes" id="UP000265520"/>
    </source>
</evidence>
<accession>A0A392Q712</accession>
<comment type="caution">
    <text evidence="1">The sequence shown here is derived from an EMBL/GenBank/DDBJ whole genome shotgun (WGS) entry which is preliminary data.</text>
</comment>